<evidence type="ECO:0000256" key="1">
    <source>
        <dbReference type="SAM" id="MobiDB-lite"/>
    </source>
</evidence>
<feature type="region of interest" description="Disordered" evidence="1">
    <location>
        <begin position="292"/>
        <end position="329"/>
    </location>
</feature>
<feature type="compositionally biased region" description="Pro residues" evidence="1">
    <location>
        <begin position="299"/>
        <end position="327"/>
    </location>
</feature>
<dbReference type="OrthoDB" id="3737134at2759"/>
<dbReference type="Proteomes" id="UP000799764">
    <property type="component" value="Unassembled WGS sequence"/>
</dbReference>
<reference evidence="2" key="1">
    <citation type="journal article" date="2020" name="Stud. Mycol.">
        <title>101 Dothideomycetes genomes: a test case for predicting lifestyles and emergence of pathogens.</title>
        <authorList>
            <person name="Haridas S."/>
            <person name="Albert R."/>
            <person name="Binder M."/>
            <person name="Bloem J."/>
            <person name="Labutti K."/>
            <person name="Salamov A."/>
            <person name="Andreopoulos B."/>
            <person name="Baker S."/>
            <person name="Barry K."/>
            <person name="Bills G."/>
            <person name="Bluhm B."/>
            <person name="Cannon C."/>
            <person name="Castanera R."/>
            <person name="Culley D."/>
            <person name="Daum C."/>
            <person name="Ezra D."/>
            <person name="Gonzalez J."/>
            <person name="Henrissat B."/>
            <person name="Kuo A."/>
            <person name="Liang C."/>
            <person name="Lipzen A."/>
            <person name="Lutzoni F."/>
            <person name="Magnuson J."/>
            <person name="Mondo S."/>
            <person name="Nolan M."/>
            <person name="Ohm R."/>
            <person name="Pangilinan J."/>
            <person name="Park H.-J."/>
            <person name="Ramirez L."/>
            <person name="Alfaro M."/>
            <person name="Sun H."/>
            <person name="Tritt A."/>
            <person name="Yoshinaga Y."/>
            <person name="Zwiers L.-H."/>
            <person name="Turgeon B."/>
            <person name="Goodwin S."/>
            <person name="Spatafora J."/>
            <person name="Crous P."/>
            <person name="Grigoriev I."/>
        </authorList>
    </citation>
    <scope>NUCLEOTIDE SEQUENCE</scope>
    <source>
        <strain evidence="2">CBS 690.94</strain>
    </source>
</reference>
<name>A0A9P4PHM2_9PLEO</name>
<dbReference type="EMBL" id="MU001501">
    <property type="protein sequence ID" value="KAF2444152.1"/>
    <property type="molecule type" value="Genomic_DNA"/>
</dbReference>
<feature type="compositionally biased region" description="Low complexity" evidence="1">
    <location>
        <begin position="227"/>
        <end position="247"/>
    </location>
</feature>
<feature type="region of interest" description="Disordered" evidence="1">
    <location>
        <begin position="196"/>
        <end position="250"/>
    </location>
</feature>
<gene>
    <name evidence="2" type="ORF">P171DRAFT_485615</name>
</gene>
<proteinExistence type="predicted"/>
<accession>A0A9P4PHM2</accession>
<feature type="region of interest" description="Disordered" evidence="1">
    <location>
        <begin position="440"/>
        <end position="464"/>
    </location>
</feature>
<keyword evidence="3" id="KW-1185">Reference proteome</keyword>
<evidence type="ECO:0000313" key="2">
    <source>
        <dbReference type="EMBL" id="KAF2444152.1"/>
    </source>
</evidence>
<evidence type="ECO:0000313" key="3">
    <source>
        <dbReference type="Proteomes" id="UP000799764"/>
    </source>
</evidence>
<organism evidence="2 3">
    <name type="scientific">Karstenula rhodostoma CBS 690.94</name>
    <dbReference type="NCBI Taxonomy" id="1392251"/>
    <lineage>
        <taxon>Eukaryota</taxon>
        <taxon>Fungi</taxon>
        <taxon>Dikarya</taxon>
        <taxon>Ascomycota</taxon>
        <taxon>Pezizomycotina</taxon>
        <taxon>Dothideomycetes</taxon>
        <taxon>Pleosporomycetidae</taxon>
        <taxon>Pleosporales</taxon>
        <taxon>Massarineae</taxon>
        <taxon>Didymosphaeriaceae</taxon>
        <taxon>Karstenula</taxon>
    </lineage>
</organism>
<comment type="caution">
    <text evidence="2">The sequence shown here is derived from an EMBL/GenBank/DDBJ whole genome shotgun (WGS) entry which is preliminary data.</text>
</comment>
<protein>
    <submittedName>
        <fullName evidence="2">Uncharacterized protein</fullName>
    </submittedName>
</protein>
<dbReference type="AlphaFoldDB" id="A0A9P4PHM2"/>
<sequence length="464" mass="50693">MSHFVFRPGGIPVLVSVPHKPSPWLCFLVVRVDELRQQATAELQFTRKFAAFDGERRLSLVYDADNLASATLDHANAPPPPHLVEQIARHNGRDLRLLSLAAVKPCTVRWARQLGDIDHTRDERFEPLADLARATTLHVLFDYAWLNPAKSAQFLSLVDASKQLVGFPVDKGLFTEADWAVFLPADASLEAPPTYRDASLKRSRQSRTSSPQAPAPKRLLLDAAVDPGSPTEKATTTTASPSPRLLPSSPPPTGCYDIYAAIEATIAKLLPEALNAVLPDMLTRLLAVPTQSPAKEAASPPPTYAPQPPPPHPSANTPPSPPPPHPLAPLHALLAAHLKTHADALAAEMTSETHAHVLYLRDVTDVEMQEQLEEQRVEFAVLREDALMEVHRLCDAKLEELRERADALVEVVGEEVEKVCFAAREKLEQRTGLIKGLLQAGRSRPGSPVEGARRARSVPPDAGW</sequence>